<organism evidence="1 2">
    <name type="scientific">Clostridium felsineum</name>
    <dbReference type="NCBI Taxonomy" id="36839"/>
    <lineage>
        <taxon>Bacteria</taxon>
        <taxon>Bacillati</taxon>
        <taxon>Bacillota</taxon>
        <taxon>Clostridia</taxon>
        <taxon>Eubacteriales</taxon>
        <taxon>Clostridiaceae</taxon>
        <taxon>Clostridium</taxon>
    </lineage>
</organism>
<name>A0A1S8LMH2_9CLOT</name>
<dbReference type="STRING" id="84029.CROST_04340"/>
<dbReference type="Proteomes" id="UP000190951">
    <property type="component" value="Chromosome"/>
</dbReference>
<protein>
    <submittedName>
        <fullName evidence="1">Uncharacterized protein</fullName>
    </submittedName>
</protein>
<dbReference type="EMBL" id="CP096983">
    <property type="protein sequence ID" value="URZ10239.1"/>
    <property type="molecule type" value="Genomic_DNA"/>
</dbReference>
<dbReference type="Gene3D" id="1.20.1260.10">
    <property type="match status" value="1"/>
</dbReference>
<accession>A0A1S8LMH2</accession>
<dbReference type="InterPro" id="IPR012347">
    <property type="entry name" value="Ferritin-like"/>
</dbReference>
<evidence type="ECO:0000313" key="1">
    <source>
        <dbReference type="EMBL" id="URZ10239.1"/>
    </source>
</evidence>
<keyword evidence="2" id="KW-1185">Reference proteome</keyword>
<evidence type="ECO:0000313" key="2">
    <source>
        <dbReference type="Proteomes" id="UP000190951"/>
    </source>
</evidence>
<dbReference type="CDD" id="cd00657">
    <property type="entry name" value="Ferritin_like"/>
    <property type="match status" value="1"/>
</dbReference>
<dbReference type="RefSeq" id="WP_077835233.1">
    <property type="nucleotide sequence ID" value="NZ_CP096983.1"/>
</dbReference>
<dbReference type="KEGG" id="crw:CROST_009470"/>
<reference evidence="1 2" key="1">
    <citation type="submission" date="2022-04" db="EMBL/GenBank/DDBJ databases">
        <title>Genome sequence of C. roseum typestrain.</title>
        <authorList>
            <person name="Poehlein A."/>
            <person name="Schoch T."/>
            <person name="Duerre P."/>
            <person name="Daniel R."/>
        </authorList>
    </citation>
    <scope>NUCLEOTIDE SEQUENCE [LARGE SCALE GENOMIC DNA]</scope>
    <source>
        <strain evidence="1 2">DSM 7320</strain>
    </source>
</reference>
<dbReference type="InterPro" id="IPR003251">
    <property type="entry name" value="Rr_diiron-bd_dom"/>
</dbReference>
<dbReference type="AlphaFoldDB" id="A0A1S8LMH2"/>
<gene>
    <name evidence="1" type="ORF">CROST_009470</name>
</gene>
<dbReference type="SUPFAM" id="SSF47240">
    <property type="entry name" value="Ferritin-like"/>
    <property type="match status" value="1"/>
</dbReference>
<proteinExistence type="predicted"/>
<dbReference type="GO" id="GO:0046872">
    <property type="term" value="F:metal ion binding"/>
    <property type="evidence" value="ECO:0007669"/>
    <property type="project" value="InterPro"/>
</dbReference>
<sequence>MQYYNCPFNYINDYNDYDNYGYDDLYRTESMPSQITNIYSYPQNLQAALGLIQDSVAGEREDELFYNYLLNTAPSSEAKRIISGIRDDEKKHNVLLRSMYTQLTGKTLPASQNEQFKKPSSYLDGIKNSIIGETDAVKRYRRILFALQNRTNINMLTEIISDELRHASLYNMLFSMGKTR</sequence>
<dbReference type="GO" id="GO:0016491">
    <property type="term" value="F:oxidoreductase activity"/>
    <property type="evidence" value="ECO:0007669"/>
    <property type="project" value="InterPro"/>
</dbReference>
<dbReference type="InterPro" id="IPR009078">
    <property type="entry name" value="Ferritin-like_SF"/>
</dbReference>
<dbReference type="Pfam" id="PF02915">
    <property type="entry name" value="Rubrerythrin"/>
    <property type="match status" value="1"/>
</dbReference>